<dbReference type="InterPro" id="IPR036638">
    <property type="entry name" value="HLH_DNA-bd_sf"/>
</dbReference>
<dbReference type="InterPro" id="IPR045239">
    <property type="entry name" value="bHLH95_bHLH"/>
</dbReference>
<dbReference type="CDD" id="cd11393">
    <property type="entry name" value="bHLH_AtbHLH_like"/>
    <property type="match status" value="1"/>
</dbReference>
<feature type="compositionally biased region" description="Basic and acidic residues" evidence="6">
    <location>
        <begin position="106"/>
        <end position="164"/>
    </location>
</feature>
<keyword evidence="10" id="KW-1185">Reference proteome</keyword>
<dbReference type="GO" id="GO:0003677">
    <property type="term" value="F:DNA binding"/>
    <property type="evidence" value="ECO:0007669"/>
    <property type="project" value="UniProtKB-KW"/>
</dbReference>
<feature type="compositionally biased region" description="Polar residues" evidence="6">
    <location>
        <begin position="1089"/>
        <end position="1111"/>
    </location>
</feature>
<feature type="compositionally biased region" description="Basic and acidic residues" evidence="6">
    <location>
        <begin position="305"/>
        <end position="324"/>
    </location>
</feature>
<dbReference type="SUPFAM" id="SSF47459">
    <property type="entry name" value="HLH, helix-loop-helix DNA-binding domain"/>
    <property type="match status" value="1"/>
</dbReference>
<dbReference type="Gene3D" id="2.170.270.10">
    <property type="entry name" value="SET domain"/>
    <property type="match status" value="1"/>
</dbReference>
<feature type="compositionally biased region" description="Basic residues" evidence="6">
    <location>
        <begin position="2593"/>
        <end position="2606"/>
    </location>
</feature>
<feature type="region of interest" description="Disordered" evidence="6">
    <location>
        <begin position="907"/>
        <end position="933"/>
    </location>
</feature>
<evidence type="ECO:0000256" key="5">
    <source>
        <dbReference type="ARBA" id="ARBA00023242"/>
    </source>
</evidence>
<feature type="compositionally biased region" description="Low complexity" evidence="6">
    <location>
        <begin position="393"/>
        <end position="405"/>
    </location>
</feature>
<dbReference type="InterPro" id="IPR046341">
    <property type="entry name" value="SET_dom_sf"/>
</dbReference>
<dbReference type="Pfam" id="PF25531">
    <property type="entry name" value="GYF_ATXR3"/>
    <property type="match status" value="2"/>
</dbReference>
<dbReference type="SUPFAM" id="SSF81383">
    <property type="entry name" value="F-box domain"/>
    <property type="match status" value="1"/>
</dbReference>
<dbReference type="CDD" id="cd10531">
    <property type="entry name" value="SET_SETD2-like"/>
    <property type="match status" value="1"/>
</dbReference>
<evidence type="ECO:0000313" key="10">
    <source>
        <dbReference type="Proteomes" id="UP001151752"/>
    </source>
</evidence>
<keyword evidence="4" id="KW-0804">Transcription</keyword>
<feature type="region of interest" description="Disordered" evidence="6">
    <location>
        <begin position="106"/>
        <end position="189"/>
    </location>
</feature>
<feature type="region of interest" description="Disordered" evidence="6">
    <location>
        <begin position="1599"/>
        <end position="1653"/>
    </location>
</feature>
<feature type="compositionally biased region" description="Basic and acidic residues" evidence="6">
    <location>
        <begin position="1640"/>
        <end position="1651"/>
    </location>
</feature>
<dbReference type="Pfam" id="PF00856">
    <property type="entry name" value="SET"/>
    <property type="match status" value="1"/>
</dbReference>
<comment type="caution">
    <text evidence="9">The sequence shown here is derived from an EMBL/GenBank/DDBJ whole genome shotgun (WGS) entry which is preliminary data.</text>
</comment>
<feature type="compositionally biased region" description="Basic and acidic residues" evidence="6">
    <location>
        <begin position="224"/>
        <end position="235"/>
    </location>
</feature>
<dbReference type="InterPro" id="IPR057851">
    <property type="entry name" value="ATXR3_GYF"/>
</dbReference>
<feature type="region of interest" description="Disordered" evidence="6">
    <location>
        <begin position="1089"/>
        <end position="1122"/>
    </location>
</feature>
<dbReference type="GO" id="GO:0005634">
    <property type="term" value="C:nucleus"/>
    <property type="evidence" value="ECO:0007669"/>
    <property type="project" value="UniProtKB-SubCell"/>
</dbReference>
<dbReference type="InterPro" id="IPR011598">
    <property type="entry name" value="bHLH_dom"/>
</dbReference>
<feature type="region of interest" description="Disordered" evidence="6">
    <location>
        <begin position="2592"/>
        <end position="2612"/>
    </location>
</feature>
<reference evidence="9" key="1">
    <citation type="submission" date="2022-11" db="EMBL/GenBank/DDBJ databases">
        <authorList>
            <person name="Hyden B.L."/>
            <person name="Feng K."/>
            <person name="Yates T."/>
            <person name="Jawdy S."/>
            <person name="Smart L.B."/>
            <person name="Muchero W."/>
        </authorList>
    </citation>
    <scope>NUCLEOTIDE SEQUENCE</scope>
    <source>
        <tissue evidence="9">Shoot tip</tissue>
    </source>
</reference>
<name>A0A9Q0PN38_9ROSI</name>
<dbReference type="SMART" id="SM00353">
    <property type="entry name" value="HLH"/>
    <property type="match status" value="1"/>
</dbReference>
<dbReference type="InterPro" id="IPR001214">
    <property type="entry name" value="SET_dom"/>
</dbReference>
<feature type="compositionally biased region" description="Basic and acidic residues" evidence="6">
    <location>
        <begin position="420"/>
        <end position="472"/>
    </location>
</feature>
<feature type="region of interest" description="Disordered" evidence="6">
    <location>
        <begin position="961"/>
        <end position="1004"/>
    </location>
</feature>
<dbReference type="GO" id="GO:0046983">
    <property type="term" value="F:protein dimerization activity"/>
    <property type="evidence" value="ECO:0007669"/>
    <property type="project" value="InterPro"/>
</dbReference>
<feature type="compositionally biased region" description="Basic and acidic residues" evidence="6">
    <location>
        <begin position="520"/>
        <end position="602"/>
    </location>
</feature>
<feature type="compositionally biased region" description="Basic and acidic residues" evidence="6">
    <location>
        <begin position="382"/>
        <end position="392"/>
    </location>
</feature>
<gene>
    <name evidence="9" type="ORF">OIU74_015698</name>
</gene>
<evidence type="ECO:0000259" key="7">
    <source>
        <dbReference type="PROSITE" id="PS50280"/>
    </source>
</evidence>
<dbReference type="PANTHER" id="PTHR46655">
    <property type="entry name" value="HISTONE-LYSINE N-METHYLTRANSFERASE ATXR3"/>
    <property type="match status" value="1"/>
</dbReference>
<feature type="compositionally biased region" description="Basic and acidic residues" evidence="6">
    <location>
        <begin position="347"/>
        <end position="360"/>
    </location>
</feature>
<dbReference type="PANTHER" id="PTHR46655:SF1">
    <property type="entry name" value="HISTONE-LYSINE N-METHYLTRANSFERASE ATXR3"/>
    <property type="match status" value="1"/>
</dbReference>
<dbReference type="SMART" id="SM00317">
    <property type="entry name" value="SET"/>
    <property type="match status" value="1"/>
</dbReference>
<dbReference type="InterPro" id="IPR045606">
    <property type="entry name" value="ATXR3_C"/>
</dbReference>
<dbReference type="InterPro" id="IPR036047">
    <property type="entry name" value="F-box-like_dom_sf"/>
</dbReference>
<evidence type="ECO:0000256" key="6">
    <source>
        <dbReference type="SAM" id="MobiDB-lite"/>
    </source>
</evidence>
<evidence type="ECO:0000256" key="2">
    <source>
        <dbReference type="ARBA" id="ARBA00023015"/>
    </source>
</evidence>
<dbReference type="SUPFAM" id="SSF82199">
    <property type="entry name" value="SET domain"/>
    <property type="match status" value="1"/>
</dbReference>
<feature type="compositionally biased region" description="Basic and acidic residues" evidence="6">
    <location>
        <begin position="961"/>
        <end position="971"/>
    </location>
</feature>
<evidence type="ECO:0000313" key="9">
    <source>
        <dbReference type="EMBL" id="KAJ6691062.1"/>
    </source>
</evidence>
<evidence type="ECO:0000256" key="4">
    <source>
        <dbReference type="ARBA" id="ARBA00023163"/>
    </source>
</evidence>
<accession>A0A9Q0PN38</accession>
<proteinExistence type="predicted"/>
<feature type="region of interest" description="Disordered" evidence="6">
    <location>
        <begin position="294"/>
        <end position="621"/>
    </location>
</feature>
<dbReference type="Proteomes" id="UP001151752">
    <property type="component" value="Chromosome 17"/>
</dbReference>
<dbReference type="EMBL" id="JAPFFM010000018">
    <property type="protein sequence ID" value="KAJ6691062.1"/>
    <property type="molecule type" value="Genomic_DNA"/>
</dbReference>
<protein>
    <submittedName>
        <fullName evidence="9">HISTONE-LYSINE N-METHYLTRANSFERASE ATXR3</fullName>
    </submittedName>
</protein>
<feature type="compositionally biased region" description="Basic and acidic residues" evidence="6">
    <location>
        <begin position="500"/>
        <end position="513"/>
    </location>
</feature>
<keyword evidence="2" id="KW-0805">Transcription regulation</keyword>
<evidence type="ECO:0000256" key="1">
    <source>
        <dbReference type="ARBA" id="ARBA00004123"/>
    </source>
</evidence>
<dbReference type="Pfam" id="PF19633">
    <property type="entry name" value="SDG2_C"/>
    <property type="match status" value="1"/>
</dbReference>
<feature type="domain" description="SET" evidence="7">
    <location>
        <begin position="1826"/>
        <end position="1969"/>
    </location>
</feature>
<feature type="region of interest" description="Disordered" evidence="6">
    <location>
        <begin position="214"/>
        <end position="239"/>
    </location>
</feature>
<comment type="subcellular location">
    <subcellularLocation>
        <location evidence="1">Nucleus</location>
    </subcellularLocation>
</comment>
<keyword evidence="5" id="KW-0539">Nucleus</keyword>
<dbReference type="PROSITE" id="PS50280">
    <property type="entry name" value="SET"/>
    <property type="match status" value="1"/>
</dbReference>
<evidence type="ECO:0000256" key="3">
    <source>
        <dbReference type="ARBA" id="ARBA00023125"/>
    </source>
</evidence>
<reference evidence="9" key="2">
    <citation type="journal article" date="2023" name="Int. J. Mol. Sci.">
        <title>De Novo Assembly and Annotation of 11 Diverse Shrub Willow (Salix) Genomes Reveals Novel Gene Organization in Sex-Linked Regions.</title>
        <authorList>
            <person name="Hyden B."/>
            <person name="Feng K."/>
            <person name="Yates T.B."/>
            <person name="Jawdy S."/>
            <person name="Cereghino C."/>
            <person name="Smart L.B."/>
            <person name="Muchero W."/>
        </authorList>
    </citation>
    <scope>NUCLEOTIDE SEQUENCE</scope>
    <source>
        <tissue evidence="9">Shoot tip</tissue>
    </source>
</reference>
<feature type="compositionally biased region" description="Low complexity" evidence="6">
    <location>
        <begin position="1112"/>
        <end position="1122"/>
    </location>
</feature>
<feature type="domain" description="BHLH" evidence="8">
    <location>
        <begin position="2614"/>
        <end position="2664"/>
    </location>
</feature>
<sequence>MGDGGVACMPLQHSSNNIIMEERFPVQEQPTAAAAAAMTTTATAACGGGKTVDSGVTGKLRKVKRIVKVKKVVRKVVVGEKKGVGLEKKVKVAGGSGSKEVVVLEKKESGLKKDEKSKEVAAEKKESGLKKEEKSKEVAAEKIESGLKKEENSKEVAAEKKETGLKSSGGSKIVENGDGLGSGESKVQSGINNIKEEVEEGELGTLRWPLKGEIENGEFVPTPEKPRRSEIERGEIGSGKWKKLDVEKGEIVSGNKWRKGEAVRDEIEKRYDMNSERTPPSGKYSIEDVYRRKELSRSGGMRWESGQERSTRINSKVFDEEGSYKSEYSNGKNHGREYASGNRLKRHVTDSDSTERKHYGDYAISKSRRLSEDGSRYAYSEHYSRHSIERLYKSSSSSRVSSSDKYSSRHHEPTSSSKVVYDRHGHSDRSLHDRPRYYDHRDRSPIRHEKSPYGREKTPFGHERSPYGRERSPYGLERSPYWRDSYYEHRKRSPAYFERSPQDRTRHHDRSDRTSSYLERSPHDQARSNNHREANQKVGASEKRSSQYGNKKQDDKKSQKDPAVKDTELSAKESQDKSSVHTLDGLDEKNAISETCIEEKSESPVINAKESPKVDGPPPEELQSMEEDMDICDTPPHVPVVADTSIGILMSDHFIKHLDSDRWLTIENAVSPFVTVNFHSVVPDVITQLVSPPEAPGNLLADIGDIVQSFSQIGEGVPGNLLQPLACPNHSAVASESLEDLQIDERVGALLEGFSVVPGSEIETIGEALQMKFEHLQWEGWRKAEGITWHQAATAEQQDQKSNELLGHCDLITKEAVEAWSGSLADKDDGFASSVDSADWFSGRWSCKGGDWKRNDESVQDRFTRRKLVLNDGFPLCHMTNSGCEDPRWQRKDDAYFPSQSRKLDLPPWAFSSTDERNDTGGVSKSTLNKPPITRGVKGTVLPVVRINACVVQDHVASETRTKVRGKDRYNSRAARTHSATNDVKRSSVENDSQSKAVNDPDSHGFWKSSASLNTPKDCLCTADDLQLNLGEWYYLDGAGHEQGPASFSELQNLADKGTIQKFSSVFRKFDRVWVPITSATETFGASVKSQQSNVEPSIGSSGTLSKSQTASNIESNRSSSSFHGLHPQFIGFTRGKLHELVMKSYKNREFAAAINEALDPWIVAKQPLKEIDKHMYLKSELDARAGKRARMQPAQNDEDYEMEEGPLQKDETTFEQLCGDTNFHREESMCSEIEAGSWGLLDGHMLARVFHFLRSDMKSLVFASLTCKKWRAAVSFYKGISIQVDLSSGPPNCTDLMLRSIMNGYNTEKINAMVLAGCKNITSGMLEEILRSFPCLSSIDIRGCAQFMELALRFPNISWLKSRTRISEESNSKLRSLKQISERDDFGELKEYFDSVNKRDSANQLFRRSLYKRSKVFDARKSSSILPRDARMRRWAVKKSENSYRRIEGFLASSLKDIMKENTFDFFVPKLTEIEDRMKSGYYVRHGLRAVKEDISRMCRDAIKVKNRGAGDMNHIITLFFQLATRLEESSKFSHERDELMKSWKDDSSTTLDSASTKHKKRAIEKKYMNKSNGTILTNGSFDVGEYASDREIKKRISKLNRKSMDTGSETSDDQSSEDGRSGSDGTATDTESDLDFLSESRPEDSRGDEYFMTDDDEREWGARMTKASLVPPVTRKYEVIDQYVIVADEEDVQRKMSVSLPDDYAEKLDAQKNGTEELDMELPEVKDYKPRKQLGDEVIEQEVYGIDPYTHNLLLDSMPEEVDWPLSQKHMFIEDVLLCTLNKQVRHYTGAGNTPMTYPLQPVVEEIEQTAMEDCDIRTMKICRGILRAIDSRPDDRYVSYRKGLGVVCNKEAGFRDDDFVVEFLGEVYPAWKWFEKQDGIRLLQKDSKEPAPEFYNIYLERPKGDADGYDLVVVDAMHKANYASRICHSCKPNCEAKVTAVGGQYQIGIYSVREIQHGEEITFDYNSVTESKEEYEASVCLCGSQVCRGSYLNLTGEGAFQKVLKGWHGLLDRHYLMLEACELNSVSEEDYLDLGRAGLGSCLLGGLPDWVVAYSARLVRFINLERTKLPEEILRHNLEEKRKYFADICIEVERSDAEVQAEGVYNQRLQNLAVTLDKVRYVMRCIFGDPKLAPPPLEKLTPEESVSFLWKEEGSLVEELLQCMSPHMDGEMLNGLKSKINAHDPSDSDDIPKALQKSLLWLRDEVRSLPCTYRCRHDAAADLIHVYAYTKSFFRVREYDAFTSPPVYISPLDLGPKCADKLGGLPHKYQKTYGENYCMGQLIFWHIQTNTEPDFTLSKARKGCLSLPDISSFYAKVQKPSQQRIYGPKTVKMMLERMEKYPQKPWPRDQIWSFKSSPKVFGSPMLDAVLNNSPLDREMLHWLKHRPSATTACNTFAGVLEMESEDFDSSFVFNGDPAIQLFPLVSGNDHADRTTTFNSSVFSDVGAPATATPMFNSAFSDGGMLGPSLPSYYYCSNSDMLASVPPPPGTTTSYFTNLLNEDGDNYYYYSPPASEQLGYGNPFVAAPQLSPPQESAQPYDFFSPVPLQPLESTQPHDFFSPVPNEAATHPVLNDSQNLEAVLGKFNAVTKKPKRSGQMKKPKRSAFDYGIGTGSSSSSASVLTKHRIAERVKCLRKVMPWITTKMDTATVLEEACKYIMNLQEQVRALEQSRPPATSFDHYNNFVHDAIDGGGGGGGGNGEGVVSREQIMEMVLKANGDQNFKGF</sequence>
<dbReference type="PROSITE" id="PS50888">
    <property type="entry name" value="BHLH"/>
    <property type="match status" value="1"/>
</dbReference>
<dbReference type="Gene3D" id="4.10.280.10">
    <property type="entry name" value="Helix-loop-helix DNA-binding domain"/>
    <property type="match status" value="1"/>
</dbReference>
<organism evidence="9 10">
    <name type="scientific">Salix koriyanagi</name>
    <dbReference type="NCBI Taxonomy" id="2511006"/>
    <lineage>
        <taxon>Eukaryota</taxon>
        <taxon>Viridiplantae</taxon>
        <taxon>Streptophyta</taxon>
        <taxon>Embryophyta</taxon>
        <taxon>Tracheophyta</taxon>
        <taxon>Spermatophyta</taxon>
        <taxon>Magnoliopsida</taxon>
        <taxon>eudicotyledons</taxon>
        <taxon>Gunneridae</taxon>
        <taxon>Pentapetalae</taxon>
        <taxon>rosids</taxon>
        <taxon>fabids</taxon>
        <taxon>Malpighiales</taxon>
        <taxon>Salicaceae</taxon>
        <taxon>Saliceae</taxon>
        <taxon>Salix</taxon>
    </lineage>
</organism>
<evidence type="ECO:0000259" key="8">
    <source>
        <dbReference type="PROSITE" id="PS50888"/>
    </source>
</evidence>
<keyword evidence="3" id="KW-0238">DNA-binding</keyword>